<dbReference type="InterPro" id="IPR000033">
    <property type="entry name" value="LDLR_classB_rpt"/>
</dbReference>
<dbReference type="EMBL" id="CP058934">
    <property type="protein sequence ID" value="QLI69108.1"/>
    <property type="molecule type" value="Genomic_DNA"/>
</dbReference>
<gene>
    <name evidence="2" type="primary">LAM1_1</name>
    <name evidence="2" type="ORF">G6M90_00g066460</name>
</gene>
<protein>
    <submittedName>
        <fullName evidence="2">3-hydroxyacyl-CoA dehydrogenase-like protein LAM1</fullName>
    </submittedName>
</protein>
<dbReference type="Gene3D" id="2.120.10.30">
    <property type="entry name" value="TolB, C-terminal domain"/>
    <property type="match status" value="2"/>
</dbReference>
<dbReference type="SUPFAM" id="SSF101898">
    <property type="entry name" value="NHL repeat"/>
    <property type="match status" value="1"/>
</dbReference>
<dbReference type="PANTHER" id="PTHR46513">
    <property type="entry name" value="VITELLOGENIN RECEPTOR-LIKE PROTEIN-RELATED-RELATED"/>
    <property type="match status" value="1"/>
</dbReference>
<dbReference type="OrthoDB" id="5958943at2759"/>
<dbReference type="GeneID" id="26247839"/>
<dbReference type="SMART" id="SM00135">
    <property type="entry name" value="LY"/>
    <property type="match status" value="4"/>
</dbReference>
<keyword evidence="3" id="KW-1185">Reference proteome</keyword>
<dbReference type="InterPro" id="IPR011042">
    <property type="entry name" value="6-blade_b-propeller_TolB-like"/>
</dbReference>
<dbReference type="AlphaFoldDB" id="A0A7D5Z782"/>
<dbReference type="GO" id="GO:0005886">
    <property type="term" value="C:plasma membrane"/>
    <property type="evidence" value="ECO:0007669"/>
    <property type="project" value="TreeGrafter"/>
</dbReference>
<reference evidence="2 3" key="1">
    <citation type="submission" date="2020-07" db="EMBL/GenBank/DDBJ databases">
        <title>Telomere length de novo assembly of all 7 chromosomes of the fungus, Metarhizium brunneum, using a novel assembly pipeline.</title>
        <authorList>
            <person name="Saud z."/>
            <person name="Kortsinoglou A."/>
            <person name="Kouvelis V.N."/>
            <person name="Butt T.M."/>
        </authorList>
    </citation>
    <scope>NUCLEOTIDE SEQUENCE [LARGE SCALE GENOMIC DNA]</scope>
    <source>
        <strain evidence="2 3">4556</strain>
    </source>
</reference>
<evidence type="ECO:0000313" key="2">
    <source>
        <dbReference type="EMBL" id="QLI69108.1"/>
    </source>
</evidence>
<dbReference type="GO" id="GO:0060070">
    <property type="term" value="P:canonical Wnt signaling pathway"/>
    <property type="evidence" value="ECO:0007669"/>
    <property type="project" value="TreeGrafter"/>
</dbReference>
<dbReference type="PANTHER" id="PTHR46513:SF13">
    <property type="entry name" value="EGF-LIKE DOMAIN-CONTAINING PROTEIN"/>
    <property type="match status" value="1"/>
</dbReference>
<dbReference type="Proteomes" id="UP000510686">
    <property type="component" value="Chromosome 3"/>
</dbReference>
<sequence>MVKVMYEPSRQDPSRRKQRGIRSPGPRILVLDLGVVEAGVIGPTGKILELTPHGNLARVLAQNQLLPDGVDVHFPSNRIFWTNMGNPGEMDGSVQCANVDGTEIRTIISPGHINTPKQLVVDSDSQRLYFADREGMRIWSCDLNGNKLEVLVEAGTNVEDPTCWCVGVQKSKRGKLYWTQKGASNSGKGRIFSIDIARSERQPACLLDNLPEPVDLALDSDGTTLFWTDRGDIPHGNSLNKVALDRLTGLLKTIDTKPQVILRGLHAPIGLKLDEAGGHIYVGDLGGALYRCNFDGSGRQLLYSGDDHSFTGIGLLDNLV</sequence>
<dbReference type="InterPro" id="IPR050778">
    <property type="entry name" value="Cueball_EGF_LRP_Nidogen"/>
</dbReference>
<dbReference type="PROSITE" id="PS51120">
    <property type="entry name" value="LDLRB"/>
    <property type="match status" value="1"/>
</dbReference>
<evidence type="ECO:0000313" key="3">
    <source>
        <dbReference type="Proteomes" id="UP000510686"/>
    </source>
</evidence>
<dbReference type="RefSeq" id="XP_014539361.1">
    <property type="nucleotide sequence ID" value="XM_014683875.1"/>
</dbReference>
<dbReference type="KEGG" id="mbrn:26247839"/>
<evidence type="ECO:0000256" key="1">
    <source>
        <dbReference type="SAM" id="MobiDB-lite"/>
    </source>
</evidence>
<accession>A0A7D5Z782</accession>
<organism evidence="2 3">
    <name type="scientific">Metarhizium brunneum</name>
    <dbReference type="NCBI Taxonomy" id="500148"/>
    <lineage>
        <taxon>Eukaryota</taxon>
        <taxon>Fungi</taxon>
        <taxon>Dikarya</taxon>
        <taxon>Ascomycota</taxon>
        <taxon>Pezizomycotina</taxon>
        <taxon>Sordariomycetes</taxon>
        <taxon>Hypocreomycetidae</taxon>
        <taxon>Hypocreales</taxon>
        <taxon>Clavicipitaceae</taxon>
        <taxon>Metarhizium</taxon>
    </lineage>
</organism>
<proteinExistence type="predicted"/>
<feature type="region of interest" description="Disordered" evidence="1">
    <location>
        <begin position="1"/>
        <end position="23"/>
    </location>
</feature>
<name>A0A7D5Z782_9HYPO</name>